<sequence>MHVLSGFSSRRKTPKPRDLHIRKVSFSGSSLCSGCSISSSSTTSTSTARGPSHTRSNSNASYDPLRLHPIVQPPPRLHERPYIVSPKRQVETPRSIQNELDTSISSNEGNWYGYGVSIFEDDSDSELEEDDEDDVFDTVQSSSMPPMSGSMDHTDDESDDEDYFFMQLAKRPPMHRSHWSESTIQTLAQLTPVTSTTAITPTERLQDPIEQARMMLPNFSYKHATVPARPLMKTMDSVEHLAKRGGWKRKAVALDQENVAPSGMF</sequence>
<name>A0ACC1NA40_9HYPO</name>
<gene>
    <name evidence="1" type="ORF">NQ176_g5366</name>
</gene>
<dbReference type="EMBL" id="JANJQO010000672">
    <property type="protein sequence ID" value="KAJ2975721.1"/>
    <property type="molecule type" value="Genomic_DNA"/>
</dbReference>
<comment type="caution">
    <text evidence="1">The sequence shown here is derived from an EMBL/GenBank/DDBJ whole genome shotgun (WGS) entry which is preliminary data.</text>
</comment>
<protein>
    <submittedName>
        <fullName evidence="1">Uncharacterized protein</fullName>
    </submittedName>
</protein>
<reference evidence="1" key="1">
    <citation type="submission" date="2022-08" db="EMBL/GenBank/DDBJ databases">
        <title>Genome Sequence of Lecanicillium fungicola.</title>
        <authorList>
            <person name="Buettner E."/>
        </authorList>
    </citation>
    <scope>NUCLEOTIDE SEQUENCE</scope>
    <source>
        <strain evidence="1">Babe33</strain>
    </source>
</reference>
<organism evidence="1 2">
    <name type="scientific">Zarea fungicola</name>
    <dbReference type="NCBI Taxonomy" id="93591"/>
    <lineage>
        <taxon>Eukaryota</taxon>
        <taxon>Fungi</taxon>
        <taxon>Dikarya</taxon>
        <taxon>Ascomycota</taxon>
        <taxon>Pezizomycotina</taxon>
        <taxon>Sordariomycetes</taxon>
        <taxon>Hypocreomycetidae</taxon>
        <taxon>Hypocreales</taxon>
        <taxon>Cordycipitaceae</taxon>
        <taxon>Zarea</taxon>
    </lineage>
</organism>
<proteinExistence type="predicted"/>
<dbReference type="Proteomes" id="UP001143910">
    <property type="component" value="Unassembled WGS sequence"/>
</dbReference>
<accession>A0ACC1NA40</accession>
<evidence type="ECO:0000313" key="2">
    <source>
        <dbReference type="Proteomes" id="UP001143910"/>
    </source>
</evidence>
<evidence type="ECO:0000313" key="1">
    <source>
        <dbReference type="EMBL" id="KAJ2975721.1"/>
    </source>
</evidence>
<keyword evidence="2" id="KW-1185">Reference proteome</keyword>